<name>A0A841FLV5_9ACTN</name>
<comment type="caution">
    <text evidence="2">The sequence shown here is derived from an EMBL/GenBank/DDBJ whole genome shotgun (WGS) entry which is preliminary data.</text>
</comment>
<proteinExistence type="predicted"/>
<dbReference type="Proteomes" id="UP000548476">
    <property type="component" value="Unassembled WGS sequence"/>
</dbReference>
<dbReference type="AlphaFoldDB" id="A0A841FLV5"/>
<keyword evidence="1" id="KW-0812">Transmembrane</keyword>
<organism evidence="2 3">
    <name type="scientific">Phytomonospora endophytica</name>
    <dbReference type="NCBI Taxonomy" id="714109"/>
    <lineage>
        <taxon>Bacteria</taxon>
        <taxon>Bacillati</taxon>
        <taxon>Actinomycetota</taxon>
        <taxon>Actinomycetes</taxon>
        <taxon>Micromonosporales</taxon>
        <taxon>Micromonosporaceae</taxon>
        <taxon>Phytomonospora</taxon>
    </lineage>
</organism>
<feature type="transmembrane region" description="Helical" evidence="1">
    <location>
        <begin position="42"/>
        <end position="66"/>
    </location>
</feature>
<protein>
    <submittedName>
        <fullName evidence="2">Uncharacterized protein</fullName>
    </submittedName>
</protein>
<feature type="transmembrane region" description="Helical" evidence="1">
    <location>
        <begin position="170"/>
        <end position="189"/>
    </location>
</feature>
<feature type="transmembrane region" description="Helical" evidence="1">
    <location>
        <begin position="78"/>
        <end position="98"/>
    </location>
</feature>
<keyword evidence="3" id="KW-1185">Reference proteome</keyword>
<keyword evidence="1" id="KW-1133">Transmembrane helix</keyword>
<keyword evidence="1" id="KW-0472">Membrane</keyword>
<accession>A0A841FLV5</accession>
<sequence length="212" mass="22783">MNVSPDPRPRPAVLALLTLWRMGVAACGLTGVYLVVSEVDDFYYLSQLGSLAVGVVYIGLALVPVFTMGRRHEPGSSWLRGSLAVVMSLIAVTSILLLDPALDQTGFLLEHLVTPLVVVADFVLVGRGQFRTRPWEPLTWVALPLVYFAFLLATGVQAYQSIFDPDSPEFVPIVLGFFGALIVCGYVLFGLARLVGAIRAPAPAGPVASTPW</sequence>
<evidence type="ECO:0000313" key="2">
    <source>
        <dbReference type="EMBL" id="MBB6034167.1"/>
    </source>
</evidence>
<feature type="transmembrane region" description="Helical" evidence="1">
    <location>
        <begin position="138"/>
        <end position="158"/>
    </location>
</feature>
<evidence type="ECO:0000313" key="3">
    <source>
        <dbReference type="Proteomes" id="UP000548476"/>
    </source>
</evidence>
<evidence type="ECO:0000256" key="1">
    <source>
        <dbReference type="SAM" id="Phobius"/>
    </source>
</evidence>
<gene>
    <name evidence="2" type="ORF">HNR73_002017</name>
</gene>
<dbReference type="RefSeq" id="WP_184787054.1">
    <property type="nucleotide sequence ID" value="NZ_BONT01000045.1"/>
</dbReference>
<reference evidence="2 3" key="1">
    <citation type="submission" date="2020-08" db="EMBL/GenBank/DDBJ databases">
        <title>Genomic Encyclopedia of Type Strains, Phase IV (KMG-IV): sequencing the most valuable type-strain genomes for metagenomic binning, comparative biology and taxonomic classification.</title>
        <authorList>
            <person name="Goeker M."/>
        </authorList>
    </citation>
    <scope>NUCLEOTIDE SEQUENCE [LARGE SCALE GENOMIC DNA]</scope>
    <source>
        <strain evidence="2 3">YIM 65646</strain>
    </source>
</reference>
<dbReference type="EMBL" id="JACHGT010000004">
    <property type="protein sequence ID" value="MBB6034167.1"/>
    <property type="molecule type" value="Genomic_DNA"/>
</dbReference>
<feature type="transmembrane region" description="Helical" evidence="1">
    <location>
        <begin position="104"/>
        <end position="126"/>
    </location>
</feature>
<feature type="transmembrane region" description="Helical" evidence="1">
    <location>
        <begin position="12"/>
        <end position="36"/>
    </location>
</feature>